<reference evidence="2" key="1">
    <citation type="submission" date="2017-02" db="EMBL/GenBank/DDBJ databases">
        <authorList>
            <person name="Varghese N."/>
            <person name="Submissions S."/>
        </authorList>
    </citation>
    <scope>NUCLEOTIDE SEQUENCE [LARGE SCALE GENOMIC DNA]</scope>
    <source>
        <strain evidence="2">ATCC 700200</strain>
    </source>
</reference>
<dbReference type="EMBL" id="FUYE01000010">
    <property type="protein sequence ID" value="SKB00480.1"/>
    <property type="molecule type" value="Genomic_DNA"/>
</dbReference>
<evidence type="ECO:0000313" key="2">
    <source>
        <dbReference type="Proteomes" id="UP000190774"/>
    </source>
</evidence>
<name>A0A1T4YFM5_9BACT</name>
<keyword evidence="2" id="KW-1185">Reference proteome</keyword>
<protein>
    <submittedName>
        <fullName evidence="1">Uncharacterized protein</fullName>
    </submittedName>
</protein>
<dbReference type="AlphaFoldDB" id="A0A1T4YFM5"/>
<dbReference type="STRING" id="48467.SAMN02745166_03150"/>
<accession>A0A1T4YFM5</accession>
<sequence length="319" mass="37030">MSDLPASPKQVAYLSYMGISEAATMTRREASVRIDTLMDSASQEEWNWLYERQGEWLTDRFILYPDLYTSEFQRYLDDQLPDALHTYVRGRVTGAAETLTKAKIRKVIHAITAEDREWWRSPQRKEVFFDRLSRMFPGCCEGGPRVRSHREGPKIEQQRFSLLDHSTLGSLLRHYTEFCEPWEVTLSDGSTSGSPQELLESLDADWLTTQITEYRGDADGSHYTVTRKRLFGTKSRTFTPIWHQERHGWTDSGVGSKAVHYFVPRSWIVNPPYTSEGMLISLCKKAWISNGLPFYPVDPRRTFCRVCTSHHESWNNQQT</sequence>
<dbReference type="Proteomes" id="UP000190774">
    <property type="component" value="Unassembled WGS sequence"/>
</dbReference>
<organism evidence="1 2">
    <name type="scientific">Prosthecobacter debontii</name>
    <dbReference type="NCBI Taxonomy" id="48467"/>
    <lineage>
        <taxon>Bacteria</taxon>
        <taxon>Pseudomonadati</taxon>
        <taxon>Verrucomicrobiota</taxon>
        <taxon>Verrucomicrobiia</taxon>
        <taxon>Verrucomicrobiales</taxon>
        <taxon>Verrucomicrobiaceae</taxon>
        <taxon>Prosthecobacter</taxon>
    </lineage>
</organism>
<evidence type="ECO:0000313" key="1">
    <source>
        <dbReference type="EMBL" id="SKB00480.1"/>
    </source>
</evidence>
<gene>
    <name evidence="1" type="ORF">SAMN02745166_03150</name>
</gene>
<proteinExistence type="predicted"/>